<sequence length="67" mass="7857">MHSYEDRIRAVELYYRYGKKASVVVMELGYPSTKQLSRWVRIYEEKGDLPGVKAKRTLFSCTENCCC</sequence>
<evidence type="ECO:0000313" key="1">
    <source>
        <dbReference type="EMBL" id="VED43220.1"/>
    </source>
</evidence>
<protein>
    <submittedName>
        <fullName evidence="1">Transposase and inactivated derivatives</fullName>
    </submittedName>
</protein>
<dbReference type="InterPro" id="IPR009057">
    <property type="entry name" value="Homeodomain-like_sf"/>
</dbReference>
<dbReference type="EMBL" id="LR134252">
    <property type="protein sequence ID" value="VED43220.1"/>
    <property type="molecule type" value="Genomic_DNA"/>
</dbReference>
<name>A0A7Z9CP06_RAOTE</name>
<evidence type="ECO:0000313" key="2">
    <source>
        <dbReference type="Proteomes" id="UP000267630"/>
    </source>
</evidence>
<reference evidence="1 2" key="1">
    <citation type="submission" date="2018-12" db="EMBL/GenBank/DDBJ databases">
        <authorList>
            <consortium name="Pathogen Informatics"/>
        </authorList>
    </citation>
    <scope>NUCLEOTIDE SEQUENCE [LARGE SCALE GENOMIC DNA]</scope>
    <source>
        <strain evidence="1 2">NCTC9997</strain>
        <plasmid evidence="1 2">2</plasmid>
    </source>
</reference>
<dbReference type="Proteomes" id="UP000267630">
    <property type="component" value="Plasmid 2"/>
</dbReference>
<proteinExistence type="predicted"/>
<keyword evidence="1" id="KW-0614">Plasmid</keyword>
<geneLocation type="plasmid" evidence="1 2">
    <name>2</name>
</geneLocation>
<accession>A0A7Z9CP06</accession>
<keyword evidence="2" id="KW-1185">Reference proteome</keyword>
<dbReference type="SUPFAM" id="SSF46689">
    <property type="entry name" value="Homeodomain-like"/>
    <property type="match status" value="1"/>
</dbReference>
<gene>
    <name evidence="1" type="ORF">NCTC9997_00221</name>
</gene>
<organism evidence="1 2">
    <name type="scientific">Raoultella terrigena</name>
    <name type="common">Klebsiella terrigena</name>
    <dbReference type="NCBI Taxonomy" id="577"/>
    <lineage>
        <taxon>Bacteria</taxon>
        <taxon>Pseudomonadati</taxon>
        <taxon>Pseudomonadota</taxon>
        <taxon>Gammaproteobacteria</taxon>
        <taxon>Enterobacterales</taxon>
        <taxon>Enterobacteriaceae</taxon>
        <taxon>Klebsiella/Raoultella group</taxon>
        <taxon>Raoultella</taxon>
    </lineage>
</organism>
<dbReference type="AlphaFoldDB" id="A0A7Z9CP06"/>